<evidence type="ECO:0000313" key="8">
    <source>
        <dbReference type="Proteomes" id="UP001347796"/>
    </source>
</evidence>
<feature type="transmembrane region" description="Helical" evidence="5">
    <location>
        <begin position="383"/>
        <end position="405"/>
    </location>
</feature>
<feature type="transmembrane region" description="Helical" evidence="5">
    <location>
        <begin position="243"/>
        <end position="262"/>
    </location>
</feature>
<keyword evidence="3 5" id="KW-1133">Transmembrane helix</keyword>
<keyword evidence="2 5" id="KW-0812">Transmembrane</keyword>
<feature type="domain" description="Major facilitator superfamily (MFS) profile" evidence="6">
    <location>
        <begin position="87"/>
        <end position="504"/>
    </location>
</feature>
<dbReference type="AlphaFoldDB" id="A0AAN8PW48"/>
<dbReference type="PROSITE" id="PS00216">
    <property type="entry name" value="SUGAR_TRANSPORT_1"/>
    <property type="match status" value="2"/>
</dbReference>
<accession>A0AAN8PW48</accession>
<organism evidence="7 8">
    <name type="scientific">Patella caerulea</name>
    <name type="common">Rayed Mediterranean limpet</name>
    <dbReference type="NCBI Taxonomy" id="87958"/>
    <lineage>
        <taxon>Eukaryota</taxon>
        <taxon>Metazoa</taxon>
        <taxon>Spiralia</taxon>
        <taxon>Lophotrochozoa</taxon>
        <taxon>Mollusca</taxon>
        <taxon>Gastropoda</taxon>
        <taxon>Patellogastropoda</taxon>
        <taxon>Patelloidea</taxon>
        <taxon>Patellidae</taxon>
        <taxon>Patella</taxon>
    </lineage>
</organism>
<feature type="transmembrane region" description="Helical" evidence="5">
    <location>
        <begin position="158"/>
        <end position="175"/>
    </location>
</feature>
<dbReference type="Proteomes" id="UP001347796">
    <property type="component" value="Unassembled WGS sequence"/>
</dbReference>
<dbReference type="InterPro" id="IPR020846">
    <property type="entry name" value="MFS_dom"/>
</dbReference>
<feature type="transmembrane region" description="Helical" evidence="5">
    <location>
        <begin position="479"/>
        <end position="500"/>
    </location>
</feature>
<dbReference type="PROSITE" id="PS00217">
    <property type="entry name" value="SUGAR_TRANSPORT_2"/>
    <property type="match status" value="1"/>
</dbReference>
<feature type="transmembrane region" description="Helical" evidence="5">
    <location>
        <begin position="127"/>
        <end position="146"/>
    </location>
</feature>
<dbReference type="InterPro" id="IPR036259">
    <property type="entry name" value="MFS_trans_sf"/>
</dbReference>
<dbReference type="Pfam" id="PF00083">
    <property type="entry name" value="Sugar_tr"/>
    <property type="match status" value="1"/>
</dbReference>
<feature type="transmembrane region" description="Helical" evidence="5">
    <location>
        <begin position="323"/>
        <end position="341"/>
    </location>
</feature>
<gene>
    <name evidence="7" type="ORF">SNE40_005263</name>
</gene>
<dbReference type="Gene3D" id="1.20.1250.20">
    <property type="entry name" value="MFS general substrate transporter like domains"/>
    <property type="match status" value="1"/>
</dbReference>
<proteinExistence type="predicted"/>
<name>A0AAN8PW48_PATCE</name>
<dbReference type="PANTHER" id="PTHR24064">
    <property type="entry name" value="SOLUTE CARRIER FAMILY 22 MEMBER"/>
    <property type="match status" value="1"/>
</dbReference>
<evidence type="ECO:0000256" key="5">
    <source>
        <dbReference type="SAM" id="Phobius"/>
    </source>
</evidence>
<dbReference type="GO" id="GO:0022857">
    <property type="term" value="F:transmembrane transporter activity"/>
    <property type="evidence" value="ECO:0007669"/>
    <property type="project" value="InterPro"/>
</dbReference>
<evidence type="ECO:0000313" key="7">
    <source>
        <dbReference type="EMBL" id="KAK6187182.1"/>
    </source>
</evidence>
<evidence type="ECO:0000256" key="4">
    <source>
        <dbReference type="ARBA" id="ARBA00023136"/>
    </source>
</evidence>
<dbReference type="InterPro" id="IPR005829">
    <property type="entry name" value="Sugar_transporter_CS"/>
</dbReference>
<sequence length="548" mass="61224">MMYDDLLKKIGEFGWYQKRIFAVTCMQPITSGLLLLISIFTMATPPHRCAIPGYTNDTYHQQNDYHGNLINESIPQSSSCLLRNTTVDKYGNMTSLEYKCSSWVYDTSIFTSTFVTEFDMVCGNATLKSNAVMVLFLGLLFGYGLLGNIADLFGRKPLMVVSNYVFVICAYLMVWSPNYTVLLVLRFFLGLSMGGQALTCYIIGVEFVGPSKRRYTGVISNLTWCLGLLMISLFGYLIRNWRYLHLTAAIFSSHLLFFFLIIPESPRWLLTKGYTVKARKIINEIAKFNKKIISETVINALKDPANVTTAKFWKLCSTKKRSLRTFVIYFMWFAVSVSYFGIMLNLESLVGDIYLNLVLATIAEAASYMVVILTVERLGRKRLLCGCLVLGSIALIAVILIILYAPSDLKWLMTGFTLLGQFGINGAFGVCWLWTSELFPTELRNVGIGTSSASARIGSVVAPYLKLLGSLMPGRFQEVSPFILFCIVCIVALVLTLLLLPETFHQNLPDTVEDAERLGDGNGEAVDEKEIAASMLGPEVKRDASFVI</sequence>
<feature type="transmembrane region" description="Helical" evidence="5">
    <location>
        <begin position="411"/>
        <end position="434"/>
    </location>
</feature>
<evidence type="ECO:0000256" key="2">
    <source>
        <dbReference type="ARBA" id="ARBA00022692"/>
    </source>
</evidence>
<dbReference type="GO" id="GO:0016020">
    <property type="term" value="C:membrane"/>
    <property type="evidence" value="ECO:0007669"/>
    <property type="project" value="UniProtKB-SubCell"/>
</dbReference>
<keyword evidence="8" id="KW-1185">Reference proteome</keyword>
<comment type="caution">
    <text evidence="7">The sequence shown here is derived from an EMBL/GenBank/DDBJ whole genome shotgun (WGS) entry which is preliminary data.</text>
</comment>
<feature type="transmembrane region" description="Helical" evidence="5">
    <location>
        <begin position="181"/>
        <end position="203"/>
    </location>
</feature>
<reference evidence="7 8" key="1">
    <citation type="submission" date="2024-01" db="EMBL/GenBank/DDBJ databases">
        <title>The genome of the rayed Mediterranean limpet Patella caerulea (Linnaeus, 1758).</title>
        <authorList>
            <person name="Anh-Thu Weber A."/>
            <person name="Halstead-Nussloch G."/>
        </authorList>
    </citation>
    <scope>NUCLEOTIDE SEQUENCE [LARGE SCALE GENOMIC DNA]</scope>
    <source>
        <strain evidence="7">AATW-2023a</strain>
        <tissue evidence="7">Whole specimen</tissue>
    </source>
</reference>
<comment type="subcellular location">
    <subcellularLocation>
        <location evidence="1">Membrane</location>
        <topology evidence="1">Multi-pass membrane protein</topology>
    </subcellularLocation>
</comment>
<feature type="transmembrane region" description="Helical" evidence="5">
    <location>
        <begin position="215"/>
        <end position="237"/>
    </location>
</feature>
<evidence type="ECO:0000259" key="6">
    <source>
        <dbReference type="PROSITE" id="PS50850"/>
    </source>
</evidence>
<dbReference type="InterPro" id="IPR005828">
    <property type="entry name" value="MFS_sugar_transport-like"/>
</dbReference>
<feature type="transmembrane region" description="Helical" evidence="5">
    <location>
        <begin position="20"/>
        <end position="43"/>
    </location>
</feature>
<keyword evidence="4 5" id="KW-0472">Membrane</keyword>
<dbReference type="SUPFAM" id="SSF103473">
    <property type="entry name" value="MFS general substrate transporter"/>
    <property type="match status" value="1"/>
</dbReference>
<dbReference type="EMBL" id="JAZGQO010000004">
    <property type="protein sequence ID" value="KAK6187182.1"/>
    <property type="molecule type" value="Genomic_DNA"/>
</dbReference>
<feature type="transmembrane region" description="Helical" evidence="5">
    <location>
        <begin position="353"/>
        <end position="371"/>
    </location>
</feature>
<protein>
    <recommendedName>
        <fullName evidence="6">Major facilitator superfamily (MFS) profile domain-containing protein</fullName>
    </recommendedName>
</protein>
<dbReference type="PROSITE" id="PS50850">
    <property type="entry name" value="MFS"/>
    <property type="match status" value="1"/>
</dbReference>
<evidence type="ECO:0000256" key="3">
    <source>
        <dbReference type="ARBA" id="ARBA00022989"/>
    </source>
</evidence>
<evidence type="ECO:0000256" key="1">
    <source>
        <dbReference type="ARBA" id="ARBA00004141"/>
    </source>
</evidence>